<evidence type="ECO:0000313" key="5">
    <source>
        <dbReference type="EMBL" id="QCT71973.1"/>
    </source>
</evidence>
<feature type="compositionally biased region" description="Acidic residues" evidence="1">
    <location>
        <begin position="61"/>
        <end position="89"/>
    </location>
</feature>
<keyword evidence="2" id="KW-1133">Transmembrane helix</keyword>
<gene>
    <name evidence="5" type="ORF">CPZ25_011770</name>
</gene>
<keyword evidence="2" id="KW-0472">Membrane</keyword>
<dbReference type="Gene3D" id="2.60.40.10">
    <property type="entry name" value="Immunoglobulins"/>
    <property type="match status" value="1"/>
</dbReference>
<dbReference type="Gene3D" id="2.160.20.110">
    <property type="match status" value="3"/>
</dbReference>
<name>A0A4P9C956_EUBML</name>
<feature type="region of interest" description="Disordered" evidence="1">
    <location>
        <begin position="4281"/>
        <end position="4335"/>
    </location>
</feature>
<dbReference type="KEGG" id="emt:CPZ25_011770"/>
<keyword evidence="2" id="KW-0812">Transmembrane</keyword>
<dbReference type="InterPro" id="IPR044016">
    <property type="entry name" value="Big_13"/>
</dbReference>
<feature type="compositionally biased region" description="Basic and acidic residues" evidence="1">
    <location>
        <begin position="105"/>
        <end position="115"/>
    </location>
</feature>
<protein>
    <recommendedName>
        <fullName evidence="7">Ig-like domain-containing protein</fullName>
    </recommendedName>
</protein>
<evidence type="ECO:0008006" key="7">
    <source>
        <dbReference type="Google" id="ProtNLM"/>
    </source>
</evidence>
<proteinExistence type="predicted"/>
<feature type="compositionally biased region" description="Polar residues" evidence="1">
    <location>
        <begin position="1750"/>
        <end position="1762"/>
    </location>
</feature>
<dbReference type="InterPro" id="IPR022038">
    <property type="entry name" value="Ig-like_bact"/>
</dbReference>
<sequence>MKKKEKEHTILKRVIAMLLVVSLLLSTLPASVLAAGGERLQAAVKTLEENAAPGPEVTPEPQEEPDTTEPETPEPETAEPETPEAETTEPETAVFEPTQPTPEAQAKEAEAKTPEADPAPEGEIMSVSNALTVAESPQTQDAEIGESVVLAAKIEAQNPDGVTYQWQCKEGGDPGTEVQSTDEALEKKQKDLAMAESIDLTGITGDENEEAAKAVQEKENAIREAKTRPIQPDNEGWSDIPGANDTQLAVTLDSETAGAPMSYRLVACTADAAIATPAAMVRTNSDFAGGTGTERDPYIIATHQQLWNLHKYEGTASKGKYWRLKPAQGKDLSTDRIPIGKQGQPFMGTLDGDGYTIEGEDPGTNDMYDTAYVPIPGYNKNGKEITAYGCALFGFLKDATIVNLNVRRISSGNVSVGKVSGTNVSIAAGAQLAAAGENTTIENCYTEGNSIYNNKFLDGEYTLPFLWIKEQINVYRYMLGGGIVACGEVGDGYSVRFTGTIANSHTIPWLSCMGGNIFRSFTSTGTIHPNTSLDQKYRPRLVNVYSSKGPLDFFDQDKITPGSTRIDAYGWNPVTDQFNDYVVKGDKLLNYWSNRGIHPEINTRGVLDFTVSDYIKTYDGSVQKAIVNCAWKETQRGRDWDYSYKKDNGQGETVDEDSVKLPGTYLIAFEEKNRDYHLGKVSSWLPDWVANPDNARLIVNPIADKTAPVCGVVTYTDEEGGSYQPNTWTDKDVTVTFNIDDFTKGGNYNTVCDKTPYTVDQEGNEVSGIGDKGVVIKDANGTVQNYTKDGNNYTVTLKVDEGKQLTTTLVVTMTDKKGNTSMQTTEPIKINKSAIKIEVTGQKDNDEQATILSGGSADAGYSFFAQNRIRFDVKAEMDDNSLYVNSIRYKFVPLNAVADTVPWETTDFTDHQNPHSINMTLENTFDGTLHINATSVNGKSVDVSYKVMLEKHQPSIISIAYIGYKGQGEGGSADSQPATAYKNNEIYHKADLNISYEDPEAEKSGIAKAQVYRADNNELLAEKVISDTPGGQGPVQDTVTLTCGQTGNYPVKVLLTDKAGNEIAQTSDTLNIEAAAPAVDVTWTAPVDGNKFGFDSWCDQNATVTLSTTNSTDIANKVDYYYRRAKRDTVIDSEPWVKINAQPLSPTETLDYTVTDDGKWRYQFKATTQANICGNAMDKNIYIDRSPLDTVTLAPQDVSTTDNTDVQTEPNGSGWYTDADRALQVQMSLANSGESKITGHYTLTYQPTEIAKPEEIKLVKEDKFSTEVGKAATSITVPCKTGDNKAEDGVYTFTVYTDTESGRGSVKKVYTYKVDRTLPILNPSWFVDKENSRQKLAGWTDQPTSTTGTHYLFYKNQPGRLEIDAEDNTAGLDKIEYQICNDITQQDTPADGVWQVYDADNMPVFSPRFSGNVFIRVTDKAGHVLDPASGKDYTHSSSFYLDDQKPQAEVTADKDLTKWQTGVSFDVRVKDAESGIKLIALKADNEANVLATEIADMTEDKWKTLGIENFKATQEPSGIYSEISFTYHSDTPSVDKGTPKTLTLDVTDNSGNTAAQIEKEYKIDTVAPVVSAAYTDSRENGKWYNQAPGFKIENTKQAVNAADEGKTHTLSGVRYYYKTWKSGDVEPTDWTTINDTPTDKSVVYTYPDEANASVQFRAVSETGAESVSSTMSVQVDRTNPADPTVAVKNVDGIEDPDGQNSWYKGAWPSIEIIDPKYTPQQASESVFYKLYTGADGSKAQTATKGQSILNSSFNKDASSPNSGAPGIVKDNNGKKDNIAEVAAAAPADPTVMAEGARTYEEPEKKQSNKLVKSTIHVLNLYPQGKGSDGNPKPDDTTGKVLIKWMVDLAGVVGDKNKMAITSGDANGNELAFTVKADNGEVIKMTITQKSVTNFNASQKPEDMLKRSDGSYYDLIYLGAMDANGSQDIGDSTLGPIQNYMNAGNGFLVGHDAFSYQAPNIVKAMESLVNITPGWTKMADGTIDQDETLYPNTGKYETSEFAQVVQSGKITSFPFKVGNKGTNIPVQKTHDIYQFAKGDVWLQFSDGTNVKNYGVTEYKKEKGTSNYYLTTSGNVGMSQVGHTNGQATDEEKKLLVNTMVTLAQKPTSQFTTENGEPKEVNAIIRTQEQLEKIGNIAAGYPPNGLYVLGDNITIDGSFTPIANFSGSFDGGNYTITSSGGKALFANTTAEARIMNFNLDNCQLVSSTNAGQITNCASKNASKPLIGTANSGNIAYCSVIGTSLSQCGIVPTNTGVIQDCKVTGDITASSDGSNQIQIGGIAATSSGSIQNCEYNGDIAINSNGLQAGFVGGIAGDSSGSLSRCKTSGSITISSGGSFSSAGGIVGIYSQKSLADCQSSMNINTAGTYDVGGIVGCLTGKGSLSSCENTGIVDATENTGGIVGVLDGDTSLRNAINTGKVVSGGTAGGLAGTNRGSISDSKTSGAVEGGTGAKGGAVGLNDGGSIVSCYADPTGITPKADAAGFVGSHENGGTINTCATTANSFVGTNYNSSANPKITADGVYTLETWVKDEATDINAQNQNTSGTVKNTIMVDTHGPAPFTATVENNVFTTLLNTLTFGLLFDKTTDVVLEASDDVSGMDSIEYKVYATTDKNTDPAGDTSTPVETKRVSGKDKVTFSITPDFQGYVRATATDKAGNTTELSTDGFRINSTLPRVKATAKKGSLDYNGDWSKDALTVTLEYVDRNEKGDLLAGDFQKYQYSIDNGKNWADVATNSYFSVSGSGSNQTLTFKNTTSQNFIFRAAITNRTDSKTASETTAVNIKIDTEKPKVEEPVLTGTPVTTNNGYAIYGAQPTLTVDAKDPEVSGLMDGKTDNFASGLKSQQYKLKSSDTTAKDYTGPLAMKDGKYEFNFTATDNAGNTASTTEKKFIVDTMVPNAPETEAKAGAVIYNGSWTADSVTITAKTKDTITPLSGYNGNGIQYALYKDGELKQDWKDYNGTSVTIEALENGSNDGSWSVCFKVVTNAGHESAQSVVNVNIQKTAPTISVGVSGTCSEGADAQPAWTNQPVTLEAATNGSTLYQKKGTGSYEVCKDTSGQSTTHQTVTVNTDGVTTYQFKGESKSKLEKVSDVYNIALDQKAPDIPKISFTKDGVDTTLEAATSSQWYQDNERNTLKITDLTSDTGDYSPRTLKYRVYKNDATVVPDYTKATGTIANINDTNITESGTWILEAYTEDAAGNASAVNRQVFNYTKSDNVPTITIGYDKQKVTELSDKTPVYKGAVTATITATDDLVGIKKDSLKFKLEPDEGTKLQYGTLTRYTGPVEIENFKGTITVEVTNNANQTAMLTQRICADSQKPSVSIRDAGNKKERQWQKESFSLQVSGGEDTKSGFAKYQYYDTTSKTWVDFTESHRINGNLDYLWNNVKYDVTQNGKTLVRVRAVNNAGIEGDEATFEVWKDDTTAPITIQVKSDLVGDRNWSKKVEFTPSIQGTMPPSGVDYYYRASDTDPWRKLTGASLAIRQTTPGAGQAYTFKAVSGTGNESAFVAATAYIDGEKPKAPQLSRSLETPDGDNGWYVTSPEIIITEAAKDAGQSTTGLDIDDELRSKVQTEYQLAAPQAQTANQKSWLRSRAADTATQTWQQGDKITFTGDGSFDFMTRSRDAADNLSDLTKKETIKIDTANPTLEGSDITVSRVSDGGLLTKILYNDTVEVTAKAADVGSGVNQITYQLGNDETTKKTLTADGNGSVSFRLSPKQGTPLNTSLKLIATDLAGRESAPVTVDNILLEVEKPEAKVSTTATPNAQGWYKGELPYTVEVSDKDAGLQSVKVTANQNGTETVIADENIDETDSKATRQYKGTLTASGNAQTVTIAATDQAGNTQTIEKPFKLETKAPDLGVSFSLVDSGSTAYSGATSYDVQAQLSYDEPVSGVEDLQVSADNGKTWSSVSDALDKTHKLTTETNAEYRFRLVTNAGNVSNETAPRRIVISRKMPDPASIEVKDKNGQIMSGTWSNQDQTAIISLPACSDAGVQAATEYQYRTLKDNTEDAGRTGSEAPQGTAQQIALADFTEEGSYTIKTWGQQKDSGLKDEANLCEAQVLVDKTPPLADKSNVNAAMDNGLLKANVYVFDSLSGGGSVDYTLTRSGVESSVQNASCSQTGEASIDIGDLAPGDKLTITKLYDKAGNSADMTAKNVVEIPDTIDLTKITVGLTPQETTEQDWYHGAALSALADINIEGGTKPEDIKDDAGNVVKTYPADNSLTKLEVTYPDNSVAILDYTQPDNSGKTEEQRLLDNITGEGKNLSFKVKAYDAWDNSAEAEWIYQNDATPPDKPEFKLTTSDGEVGTDGKTDKEVTLTVSPDTQNENPDDPDKIQTSPLRDWQYSLDGGTSWSEAYPITDQPQSLSRVIAGKGFMDTDAIVVRVTDLAGNIGANSDAKSLHVTDTQAPVDLGITETDGTSPVDSAWDCRKADRVLKVHATDPADGVISLGLKEWNYSLDNGNTWQADNIPWDETGENNITITDDGIYNVIFKVWDKAGNVSVLDKAAVVKKDLTAPVIEEQKILFEQKKGADNWIKAAIHWLSFGNFFNDSIRVTVPVTDALSGNHSVSFSVGDTTTEVVVNDGKAVFTIPVNAAKDQTLQVSAKDVAGNVSSTLPVTGEGNTAQWTVENSGPVIGDSVTDIPANAAGWYGKEVTVNIPVEDADSGLAAITWQLNNEPEQTVMPSENGRKDKETVEVKVTEDGVNTIKVAATDNAGNSENREYSFKLDNGKELTAYISETTGEPVDADRWRGGDTVSLKANMAVGVSDIATWEYTLDGGQTWTDPRAWGDENILEIKEDGVYCQSVDRQVVGNLIGIRVTDVAGNQTESPYESIKKDNEAPAFAAVYMDEANGNTHETVRWHKEGKPSVRLVPEMEPAEKAPVTHTCVLNDEPVVFDSEAELREMLREGENILRVYAKDAAGNEAKEGDQNYIERVLYIDTEMPEIGEVSFKDSGNNPLEKLIHWLSFGNFFNEAVQVTVPVTDTTSGCETLYYSLDGQTREISVKDDRASFEIPMDTNASLSCYAKDIAGNRSKTLSIGKESGRWVITDKIEIPDLWINGEAALGQWYNQPVSYELLVSCPEAGINSIEQTIDKGEPVILQEALFLKSLIPEYRVTGELGDDGIHQLQHSITDHAGNQTQREDIIKIDQTAPKGLKITGAPQNGEILEPQTLTVWADDSIEGIDTSGLKEWSYTLDGGKTWTAPQLWNQNGQNDITVKDARAYDISFKVWDHAGNVSELSATESVRFTIASDNSFNVVNPVTGLYFTTVQLMGLAGCLIAVLATLLLSLAWRRKNRQK</sequence>
<feature type="region of interest" description="Disordered" evidence="1">
    <location>
        <begin position="1750"/>
        <end position="1773"/>
    </location>
</feature>
<dbReference type="RefSeq" id="WP_096920500.1">
    <property type="nucleotide sequence ID" value="NZ_CP029487.1"/>
</dbReference>
<reference evidence="5 6" key="1">
    <citation type="submission" date="2018-05" db="EMBL/GenBank/DDBJ databases">
        <title>Genome comparison of Eubacterium sp.</title>
        <authorList>
            <person name="Feng Y."/>
            <person name="Sanchez-Andrea I."/>
            <person name="Stams A.J.M."/>
            <person name="De Vos W.M."/>
        </authorList>
    </citation>
    <scope>NUCLEOTIDE SEQUENCE [LARGE SCALE GENOMIC DNA]</scope>
    <source>
        <strain evidence="5 6">YI</strain>
    </source>
</reference>
<feature type="domain" description="Ig-like" evidence="3">
    <location>
        <begin position="3777"/>
        <end position="3845"/>
    </location>
</feature>
<organism evidence="5 6">
    <name type="scientific">Eubacterium maltosivorans</name>
    <dbReference type="NCBI Taxonomy" id="2041044"/>
    <lineage>
        <taxon>Bacteria</taxon>
        <taxon>Bacillati</taxon>
        <taxon>Bacillota</taxon>
        <taxon>Clostridia</taxon>
        <taxon>Eubacteriales</taxon>
        <taxon>Eubacteriaceae</taxon>
        <taxon>Eubacterium</taxon>
    </lineage>
</organism>
<evidence type="ECO:0000313" key="6">
    <source>
        <dbReference type="Proteomes" id="UP000218387"/>
    </source>
</evidence>
<accession>A0A4P9C956</accession>
<feature type="domain" description="Ig-like" evidence="3">
    <location>
        <begin position="2577"/>
        <end position="2666"/>
    </location>
</feature>
<dbReference type="Proteomes" id="UP000218387">
    <property type="component" value="Chromosome"/>
</dbReference>
<feature type="domain" description="Bacterial Ig-like" evidence="4">
    <location>
        <begin position="2828"/>
        <end position="2891"/>
    </location>
</feature>
<dbReference type="InterPro" id="IPR013783">
    <property type="entry name" value="Ig-like_fold"/>
</dbReference>
<feature type="region of interest" description="Disordered" evidence="1">
    <location>
        <begin position="50"/>
        <end position="122"/>
    </location>
</feature>
<evidence type="ECO:0000259" key="3">
    <source>
        <dbReference type="Pfam" id="PF12245"/>
    </source>
</evidence>
<feature type="transmembrane region" description="Helical" evidence="2">
    <location>
        <begin position="5261"/>
        <end position="5288"/>
    </location>
</feature>
<evidence type="ECO:0000259" key="4">
    <source>
        <dbReference type="Pfam" id="PF19077"/>
    </source>
</evidence>
<feature type="compositionally biased region" description="Polar residues" evidence="1">
    <location>
        <begin position="4313"/>
        <end position="4322"/>
    </location>
</feature>
<evidence type="ECO:0000256" key="2">
    <source>
        <dbReference type="SAM" id="Phobius"/>
    </source>
</evidence>
<dbReference type="Pfam" id="PF12245">
    <property type="entry name" value="Big_3_2"/>
    <property type="match status" value="2"/>
</dbReference>
<keyword evidence="6" id="KW-1185">Reference proteome</keyword>
<dbReference type="Pfam" id="PF19077">
    <property type="entry name" value="Big_13"/>
    <property type="match status" value="1"/>
</dbReference>
<evidence type="ECO:0000256" key="1">
    <source>
        <dbReference type="SAM" id="MobiDB-lite"/>
    </source>
</evidence>
<dbReference type="EMBL" id="CP029487">
    <property type="protein sequence ID" value="QCT71973.1"/>
    <property type="molecule type" value="Genomic_DNA"/>
</dbReference>